<evidence type="ECO:0000313" key="2">
    <source>
        <dbReference type="EMBL" id="ORM51508.1"/>
    </source>
</evidence>
<dbReference type="AlphaFoldDB" id="A0A1X1BTD1"/>
<organism evidence="2 3">
    <name type="scientific">Pantoea conspicua</name>
    <dbReference type="NCBI Taxonomy" id="472705"/>
    <lineage>
        <taxon>Bacteria</taxon>
        <taxon>Pseudomonadati</taxon>
        <taxon>Pseudomonadota</taxon>
        <taxon>Gammaproteobacteria</taxon>
        <taxon>Enterobacterales</taxon>
        <taxon>Erwiniaceae</taxon>
        <taxon>Pantoea</taxon>
    </lineage>
</organism>
<dbReference type="InterPro" id="IPR021225">
    <property type="entry name" value="Tlde1_dom"/>
</dbReference>
<dbReference type="Proteomes" id="UP000193933">
    <property type="component" value="Unassembled WGS sequence"/>
</dbReference>
<reference evidence="2 3" key="1">
    <citation type="journal article" date="2017" name="Antonie Van Leeuwenhoek">
        <title>Phylogenomic resolution of the bacterial genus Pantoea and its relationship with Erwinia and Tatumella.</title>
        <authorList>
            <person name="Palmer M."/>
            <person name="Steenkamp E.T."/>
            <person name="Coetzee M.P."/>
            <person name="Chan W.Y."/>
            <person name="van Zyl E."/>
            <person name="De Maayer P."/>
            <person name="Coutinho T.A."/>
            <person name="Blom J."/>
            <person name="Smits T.H."/>
            <person name="Duffy B."/>
            <person name="Venter S.N."/>
        </authorList>
    </citation>
    <scope>NUCLEOTIDE SEQUENCE [LARGE SCALE GENOMIC DNA]</scope>
    <source>
        <strain evidence="2 3">LMG 24534</strain>
    </source>
</reference>
<gene>
    <name evidence="2" type="ORF">HA41_15240</name>
</gene>
<evidence type="ECO:0000313" key="3">
    <source>
        <dbReference type="Proteomes" id="UP000193933"/>
    </source>
</evidence>
<dbReference type="CDD" id="cd16913">
    <property type="entry name" value="YkuD_like"/>
    <property type="match status" value="1"/>
</dbReference>
<dbReference type="InterPro" id="IPR005490">
    <property type="entry name" value="LD_TPept_cat_dom"/>
</dbReference>
<dbReference type="EMBL" id="MLFN01000050">
    <property type="protein sequence ID" value="ORM51508.1"/>
    <property type="molecule type" value="Genomic_DNA"/>
</dbReference>
<name>A0A1X1BTD1_9GAMM</name>
<proteinExistence type="predicted"/>
<accession>A0A1X1BTD1</accession>
<keyword evidence="3" id="KW-1185">Reference proteome</keyword>
<evidence type="ECO:0000259" key="1">
    <source>
        <dbReference type="Pfam" id="PF10908"/>
    </source>
</evidence>
<feature type="domain" description="Tlde1" evidence="1">
    <location>
        <begin position="24"/>
        <end position="106"/>
    </location>
</feature>
<dbReference type="Pfam" id="PF10908">
    <property type="entry name" value="Tlde1_dom"/>
    <property type="match status" value="1"/>
</dbReference>
<dbReference type="GO" id="GO:0016740">
    <property type="term" value="F:transferase activity"/>
    <property type="evidence" value="ECO:0007669"/>
    <property type="project" value="InterPro"/>
</dbReference>
<protein>
    <recommendedName>
        <fullName evidence="1">Tlde1 domain-containing protein</fullName>
    </recommendedName>
</protein>
<comment type="caution">
    <text evidence="2">The sequence shown here is derived from an EMBL/GenBank/DDBJ whole genome shotgun (WGS) entry which is preliminary data.</text>
</comment>
<sequence length="121" mass="13416">MQQSLYDVKSKSFTLNGIFQFTAMYAGAEGYKDDSAYECEVNKGPLPRGKYHIGQPMAKHPSAGLFVLRLTPYRDNAMCGRTGFLIHGDNGKGTASNGCIVMEIKYRKKIADSDDKELIVK</sequence>